<organism evidence="1 2">
    <name type="scientific">Chitinimonas prasina</name>
    <dbReference type="NCBI Taxonomy" id="1434937"/>
    <lineage>
        <taxon>Bacteria</taxon>
        <taxon>Pseudomonadati</taxon>
        <taxon>Pseudomonadota</taxon>
        <taxon>Betaproteobacteria</taxon>
        <taxon>Neisseriales</taxon>
        <taxon>Chitinibacteraceae</taxon>
        <taxon>Chitinimonas</taxon>
    </lineage>
</organism>
<proteinExistence type="predicted"/>
<evidence type="ECO:0008006" key="3">
    <source>
        <dbReference type="Google" id="ProtNLM"/>
    </source>
</evidence>
<dbReference type="InterPro" id="IPR036410">
    <property type="entry name" value="HSP_DnaJ_Cys-rich_dom_sf"/>
</dbReference>
<dbReference type="EMBL" id="BSOG01000002">
    <property type="protein sequence ID" value="GLR12893.1"/>
    <property type="molecule type" value="Genomic_DNA"/>
</dbReference>
<dbReference type="Proteomes" id="UP001156706">
    <property type="component" value="Unassembled WGS sequence"/>
</dbReference>
<keyword evidence="2" id="KW-1185">Reference proteome</keyword>
<name>A0ABQ5YGS9_9NEIS</name>
<dbReference type="SUPFAM" id="SSF57938">
    <property type="entry name" value="DnaJ/Hsp40 cysteine-rich domain"/>
    <property type="match status" value="1"/>
</dbReference>
<reference evidence="2" key="1">
    <citation type="journal article" date="2019" name="Int. J. Syst. Evol. Microbiol.">
        <title>The Global Catalogue of Microorganisms (GCM) 10K type strain sequencing project: providing services to taxonomists for standard genome sequencing and annotation.</title>
        <authorList>
            <consortium name="The Broad Institute Genomics Platform"/>
            <consortium name="The Broad Institute Genome Sequencing Center for Infectious Disease"/>
            <person name="Wu L."/>
            <person name="Ma J."/>
        </authorList>
    </citation>
    <scope>NUCLEOTIDE SEQUENCE [LARGE SCALE GENOMIC DNA]</scope>
    <source>
        <strain evidence="2">NBRC 110044</strain>
    </source>
</reference>
<evidence type="ECO:0000313" key="2">
    <source>
        <dbReference type="Proteomes" id="UP001156706"/>
    </source>
</evidence>
<comment type="caution">
    <text evidence="1">The sequence shown here is derived from an EMBL/GenBank/DDBJ whole genome shotgun (WGS) entry which is preliminary data.</text>
</comment>
<sequence>MIEKRLTDDMVIELTFSQKTVESVIIKSCPHCHGLGEDTHGETCVHCCGRGDITVVPCPRCGGAGCDDCDYSGEAS</sequence>
<accession>A0ABQ5YGS9</accession>
<evidence type="ECO:0000313" key="1">
    <source>
        <dbReference type="EMBL" id="GLR12893.1"/>
    </source>
</evidence>
<gene>
    <name evidence="1" type="ORF">GCM10007907_16830</name>
</gene>
<protein>
    <recommendedName>
        <fullName evidence="3">Molecular chaperone DnaJ</fullName>
    </recommendedName>
</protein>